<dbReference type="HOGENOM" id="CLU_1795494_0_0_0"/>
<dbReference type="KEGG" id="saf:SULAZ_1222"/>
<dbReference type="RefSeq" id="WP_012673466.1">
    <property type="nucleotide sequence ID" value="NC_012438.1"/>
</dbReference>
<evidence type="ECO:0000313" key="1">
    <source>
        <dbReference type="EMBL" id="ACN98140.1"/>
    </source>
</evidence>
<reference evidence="1 2" key="1">
    <citation type="journal article" date="2009" name="J. Bacteriol.">
        <title>Complete and draft genome sequences of six members of the Aquificales.</title>
        <authorList>
            <person name="Reysenbach A.L."/>
            <person name="Hamamura N."/>
            <person name="Podar M."/>
            <person name="Griffiths E."/>
            <person name="Ferreira S."/>
            <person name="Hochstein R."/>
            <person name="Heidelberg J."/>
            <person name="Johnson J."/>
            <person name="Mead D."/>
            <person name="Pohorille A."/>
            <person name="Sarmiento M."/>
            <person name="Schweighofer K."/>
            <person name="Seshadri R."/>
            <person name="Voytek M.A."/>
        </authorList>
    </citation>
    <scope>NUCLEOTIDE SEQUENCE [LARGE SCALE GENOMIC DNA]</scope>
    <source>
        <strain evidence="2">Az-Fu1 / DSM 15241 / OCM 825</strain>
    </source>
</reference>
<dbReference type="eggNOG" id="COG3381">
    <property type="taxonomic scope" value="Bacteria"/>
</dbReference>
<organism evidence="1 2">
    <name type="scientific">Sulfurihydrogenibium azorense (strain DSM 15241 / OCM 825 / Az-Fu1)</name>
    <dbReference type="NCBI Taxonomy" id="204536"/>
    <lineage>
        <taxon>Bacteria</taxon>
        <taxon>Pseudomonadati</taxon>
        <taxon>Aquificota</taxon>
        <taxon>Aquificia</taxon>
        <taxon>Aquificales</taxon>
        <taxon>Hydrogenothermaceae</taxon>
        <taxon>Sulfurihydrogenibium</taxon>
    </lineage>
</organism>
<dbReference type="AlphaFoldDB" id="C1DVQ5"/>
<keyword evidence="2" id="KW-1185">Reference proteome</keyword>
<proteinExistence type="predicted"/>
<dbReference type="OrthoDB" id="13876at2"/>
<sequence length="145" mass="17355">MLNDKDLMKNPFMTNEKFAQQFDFLKEEGEFDRILKILTVPSRSGIYLSRFDIRNIGLTLGVDVPVRERREMLKDLFYYSKQIDKMKEFLDLLIQYTNSKINQYRELQEAFPKTSQIIQGWIDKAEKLISFIENLKREIDIYKAV</sequence>
<name>C1DVQ5_SULAA</name>
<accession>C1DVQ5</accession>
<dbReference type="STRING" id="204536.SULAZ_1222"/>
<protein>
    <submittedName>
        <fullName evidence="1">Uncharacterized protein</fullName>
    </submittedName>
</protein>
<gene>
    <name evidence="1" type="ordered locus">SULAZ_1222</name>
</gene>
<dbReference type="Proteomes" id="UP000001369">
    <property type="component" value="Chromosome"/>
</dbReference>
<evidence type="ECO:0000313" key="2">
    <source>
        <dbReference type="Proteomes" id="UP000001369"/>
    </source>
</evidence>
<dbReference type="EMBL" id="CP001229">
    <property type="protein sequence ID" value="ACN98140.1"/>
    <property type="molecule type" value="Genomic_DNA"/>
</dbReference>